<dbReference type="PANTHER" id="PTHR24123">
    <property type="entry name" value="ANKYRIN REPEAT-CONTAINING"/>
    <property type="match status" value="1"/>
</dbReference>
<dbReference type="SUPFAM" id="SSF48403">
    <property type="entry name" value="Ankyrin repeat"/>
    <property type="match status" value="1"/>
</dbReference>
<dbReference type="PROSITE" id="PS50088">
    <property type="entry name" value="ANK_REPEAT"/>
    <property type="match status" value="2"/>
</dbReference>
<protein>
    <recommendedName>
        <fullName evidence="4">Azaphilone pigments biosynthesis cluster protein L N-terminal domain-containing protein</fullName>
    </recommendedName>
</protein>
<sequence length="605" mass="66033">MDPLSIAAGCISVLSGVSKLSVEISSFVSSVRDARRDMDAVTRELGSLSLCVETLRDDSAKTRYPDAMRDNLRVVLKNCDTVTNDMTGLLQRLKSGNLARSIQWTAASKDEMNKLRSSLESHKSALEIGLEMTTLLLVSDIRQDTSHIEGLVRDIGLLRLQLEAAPMQDAKAQHLERFLDQSATYAETVIWEDVDESSAMNPFHDPLSSVDQGAWLNASTNPWGNASHPGNTSYQGAWINTPTNPLGNTLPPGNASYQPSTSTYQTNPAANVSTDTMEELRNSILLSATPTRLPLPYRDDRAILRAAMLRQNLDSREATRLDKELENHVRNLLDRGADPHAAFSFSNSRDQSTLGEKWGGCRSWDFARRVPMIELLLRRGLTCKPAEVPGWLDLAASCGNKDLASGLLDSGVDVNAGLAEGTPAIIYAARLGHTALVRLLLDRGATATDEALKTAAGNGKKEMAAMLLDAGASANAGALTNATSGSHVETVELLLRRGAREDLQAAFLSAAGRGRTEVVEILLSQSAKIDDHKPGRPSALHEAIYGQHINTIRLLLQRGAILKATDLSSNRDYWVYHRDKIEGPRMWAQLTDYLAKQNEHRYGGY</sequence>
<dbReference type="InterPro" id="IPR002110">
    <property type="entry name" value="Ankyrin_rpt"/>
</dbReference>
<dbReference type="Gene3D" id="1.25.40.20">
    <property type="entry name" value="Ankyrin repeat-containing domain"/>
    <property type="match status" value="1"/>
</dbReference>
<keyword evidence="2 3" id="KW-0040">ANK repeat</keyword>
<dbReference type="SMART" id="SM00248">
    <property type="entry name" value="ANK"/>
    <property type="match status" value="5"/>
</dbReference>
<evidence type="ECO:0000256" key="1">
    <source>
        <dbReference type="ARBA" id="ARBA00022737"/>
    </source>
</evidence>
<keyword evidence="6" id="KW-1185">Reference proteome</keyword>
<dbReference type="Pfam" id="PF12796">
    <property type="entry name" value="Ank_2"/>
    <property type="match status" value="2"/>
</dbReference>
<evidence type="ECO:0000256" key="2">
    <source>
        <dbReference type="ARBA" id="ARBA00023043"/>
    </source>
</evidence>
<evidence type="ECO:0000313" key="5">
    <source>
        <dbReference type="EMBL" id="KAJ9602501.1"/>
    </source>
</evidence>
<dbReference type="AlphaFoldDB" id="A0AA38WWM3"/>
<gene>
    <name evidence="5" type="ORF">H2200_013044</name>
</gene>
<proteinExistence type="predicted"/>
<feature type="domain" description="Azaphilone pigments biosynthesis cluster protein L N-terminal" evidence="4">
    <location>
        <begin position="1"/>
        <end position="137"/>
    </location>
</feature>
<dbReference type="InterPro" id="IPR036770">
    <property type="entry name" value="Ankyrin_rpt-contain_sf"/>
</dbReference>
<dbReference type="InterPro" id="IPR051165">
    <property type="entry name" value="Multifunctional_ANK_Repeat"/>
</dbReference>
<feature type="repeat" description="ANK" evidence="3">
    <location>
        <begin position="420"/>
        <end position="445"/>
    </location>
</feature>
<dbReference type="Proteomes" id="UP001172673">
    <property type="component" value="Unassembled WGS sequence"/>
</dbReference>
<comment type="caution">
    <text evidence="5">The sequence shown here is derived from an EMBL/GenBank/DDBJ whole genome shotgun (WGS) entry which is preliminary data.</text>
</comment>
<dbReference type="PANTHER" id="PTHR24123:SF33">
    <property type="entry name" value="PROTEIN HOS4"/>
    <property type="match status" value="1"/>
</dbReference>
<keyword evidence="1" id="KW-0677">Repeat</keyword>
<dbReference type="Pfam" id="PF17111">
    <property type="entry name" value="PigL_N"/>
    <property type="match status" value="1"/>
</dbReference>
<evidence type="ECO:0000256" key="3">
    <source>
        <dbReference type="PROSITE-ProRule" id="PRU00023"/>
    </source>
</evidence>
<dbReference type="PROSITE" id="PS50297">
    <property type="entry name" value="ANK_REP_REGION"/>
    <property type="match status" value="1"/>
</dbReference>
<dbReference type="InterPro" id="IPR031348">
    <property type="entry name" value="PigL_N"/>
</dbReference>
<evidence type="ECO:0000313" key="6">
    <source>
        <dbReference type="Proteomes" id="UP001172673"/>
    </source>
</evidence>
<accession>A0AA38WWM3</accession>
<evidence type="ECO:0000259" key="4">
    <source>
        <dbReference type="Pfam" id="PF17111"/>
    </source>
</evidence>
<name>A0AA38WWM3_9EURO</name>
<feature type="repeat" description="ANK" evidence="3">
    <location>
        <begin position="535"/>
        <end position="567"/>
    </location>
</feature>
<dbReference type="EMBL" id="JAPDRK010000026">
    <property type="protein sequence ID" value="KAJ9602501.1"/>
    <property type="molecule type" value="Genomic_DNA"/>
</dbReference>
<organism evidence="5 6">
    <name type="scientific">Cladophialophora chaetospira</name>
    <dbReference type="NCBI Taxonomy" id="386627"/>
    <lineage>
        <taxon>Eukaryota</taxon>
        <taxon>Fungi</taxon>
        <taxon>Dikarya</taxon>
        <taxon>Ascomycota</taxon>
        <taxon>Pezizomycotina</taxon>
        <taxon>Eurotiomycetes</taxon>
        <taxon>Chaetothyriomycetidae</taxon>
        <taxon>Chaetothyriales</taxon>
        <taxon>Herpotrichiellaceae</taxon>
        <taxon>Cladophialophora</taxon>
    </lineage>
</organism>
<reference evidence="5" key="1">
    <citation type="submission" date="2022-10" db="EMBL/GenBank/DDBJ databases">
        <title>Culturing micro-colonial fungi from biological soil crusts in the Mojave desert and describing Neophaeococcomyces mojavensis, and introducing the new genera and species Taxawa tesnikishii.</title>
        <authorList>
            <person name="Kurbessoian T."/>
            <person name="Stajich J.E."/>
        </authorList>
    </citation>
    <scope>NUCLEOTIDE SEQUENCE</scope>
    <source>
        <strain evidence="5">TK_41</strain>
    </source>
</reference>